<dbReference type="InterPro" id="IPR052788">
    <property type="entry name" value="RING-type_E3_ligase_ATL"/>
</dbReference>
<protein>
    <recommendedName>
        <fullName evidence="5">RING-type domain-containing protein</fullName>
    </recommendedName>
</protein>
<evidence type="ECO:0000256" key="1">
    <source>
        <dbReference type="ARBA" id="ARBA00022723"/>
    </source>
</evidence>
<evidence type="ECO:0000259" key="5">
    <source>
        <dbReference type="PROSITE" id="PS50089"/>
    </source>
</evidence>
<dbReference type="SMART" id="SM00184">
    <property type="entry name" value="RING"/>
    <property type="match status" value="1"/>
</dbReference>
<evidence type="ECO:0000256" key="3">
    <source>
        <dbReference type="ARBA" id="ARBA00022833"/>
    </source>
</evidence>
<evidence type="ECO:0000256" key="2">
    <source>
        <dbReference type="ARBA" id="ARBA00022771"/>
    </source>
</evidence>
<keyword evidence="2 4" id="KW-0863">Zinc-finger</keyword>
<dbReference type="SUPFAM" id="SSF57850">
    <property type="entry name" value="RING/U-box"/>
    <property type="match status" value="1"/>
</dbReference>
<dbReference type="InterPro" id="IPR001841">
    <property type="entry name" value="Znf_RING"/>
</dbReference>
<dbReference type="AlphaFoldDB" id="A0A815F9Y6"/>
<name>A0A815F9Y6_9BILA</name>
<keyword evidence="3" id="KW-0862">Zinc</keyword>
<dbReference type="EMBL" id="CAJNOG010000630">
    <property type="protein sequence ID" value="CAF1320759.1"/>
    <property type="molecule type" value="Genomic_DNA"/>
</dbReference>
<evidence type="ECO:0000313" key="6">
    <source>
        <dbReference type="EMBL" id="CAF1320759.1"/>
    </source>
</evidence>
<dbReference type="PANTHER" id="PTHR45798:SF97">
    <property type="entry name" value="ALCOHOL-SENSITIVE RING FINGER PROTEIN 1"/>
    <property type="match status" value="1"/>
</dbReference>
<dbReference type="Proteomes" id="UP000663845">
    <property type="component" value="Unassembled WGS sequence"/>
</dbReference>
<feature type="domain" description="RING-type" evidence="5">
    <location>
        <begin position="56"/>
        <end position="98"/>
    </location>
</feature>
<dbReference type="Pfam" id="PF13639">
    <property type="entry name" value="zf-RING_2"/>
    <property type="match status" value="1"/>
</dbReference>
<dbReference type="PANTHER" id="PTHR45798">
    <property type="entry name" value="RING-H2 FINGER PROTEIN ATL61-RELATED-RELATED"/>
    <property type="match status" value="1"/>
</dbReference>
<evidence type="ECO:0000313" key="7">
    <source>
        <dbReference type="Proteomes" id="UP000663845"/>
    </source>
</evidence>
<evidence type="ECO:0000256" key="4">
    <source>
        <dbReference type="PROSITE-ProRule" id="PRU00175"/>
    </source>
</evidence>
<proteinExistence type="predicted"/>
<dbReference type="GO" id="GO:0008270">
    <property type="term" value="F:zinc ion binding"/>
    <property type="evidence" value="ECO:0007669"/>
    <property type="project" value="UniProtKB-KW"/>
</dbReference>
<comment type="caution">
    <text evidence="6">The sequence shown here is derived from an EMBL/GenBank/DDBJ whole genome shotgun (WGS) entry which is preliminary data.</text>
</comment>
<reference evidence="6" key="1">
    <citation type="submission" date="2021-02" db="EMBL/GenBank/DDBJ databases">
        <authorList>
            <person name="Nowell W R."/>
        </authorList>
    </citation>
    <scope>NUCLEOTIDE SEQUENCE</scope>
</reference>
<organism evidence="6 7">
    <name type="scientific">Adineta steineri</name>
    <dbReference type="NCBI Taxonomy" id="433720"/>
    <lineage>
        <taxon>Eukaryota</taxon>
        <taxon>Metazoa</taxon>
        <taxon>Spiralia</taxon>
        <taxon>Gnathifera</taxon>
        <taxon>Rotifera</taxon>
        <taxon>Eurotatoria</taxon>
        <taxon>Bdelloidea</taxon>
        <taxon>Adinetida</taxon>
        <taxon>Adinetidae</taxon>
        <taxon>Adineta</taxon>
    </lineage>
</organism>
<dbReference type="Gene3D" id="3.30.40.10">
    <property type="entry name" value="Zinc/RING finger domain, C3HC4 (zinc finger)"/>
    <property type="match status" value="1"/>
</dbReference>
<dbReference type="PROSITE" id="PS50089">
    <property type="entry name" value="ZF_RING_2"/>
    <property type="match status" value="1"/>
</dbReference>
<dbReference type="InterPro" id="IPR013083">
    <property type="entry name" value="Znf_RING/FYVE/PHD"/>
</dbReference>
<gene>
    <name evidence="6" type="ORF">JYZ213_LOCUS33388</name>
</gene>
<keyword evidence="1" id="KW-0479">Metal-binding</keyword>
<accession>A0A815F9Y6</accession>
<sequence>MRRNGVLNLPTNSILSSTTSTSATIYSSSTTTTTTTRDLPSWTISENHANKTEYSCVICMDTYSKGETVNGLPQCTHFFHCKCIQEWLVGSNSCPTCRSIV</sequence>